<dbReference type="Pfam" id="PF22783">
    <property type="entry name" value="BapA_N"/>
    <property type="match status" value="1"/>
</dbReference>
<protein>
    <recommendedName>
        <fullName evidence="1">Biofilm-associated protein BapA-like prefix-like domain-containing protein</fullName>
    </recommendedName>
</protein>
<evidence type="ECO:0000313" key="2">
    <source>
        <dbReference type="EMBL" id="SQC93551.1"/>
    </source>
</evidence>
<feature type="domain" description="Biofilm-associated protein BapA-like prefix-like" evidence="1">
    <location>
        <begin position="2"/>
        <end position="55"/>
    </location>
</feature>
<name>A0A2X3JC50_9ENTR</name>
<organism evidence="2 3">
    <name type="scientific">Cedecea neteri</name>
    <dbReference type="NCBI Taxonomy" id="158822"/>
    <lineage>
        <taxon>Bacteria</taxon>
        <taxon>Pseudomonadati</taxon>
        <taxon>Pseudomonadota</taxon>
        <taxon>Gammaproteobacteria</taxon>
        <taxon>Enterobacterales</taxon>
        <taxon>Enterobacteriaceae</taxon>
        <taxon>Cedecea</taxon>
    </lineage>
</organism>
<gene>
    <name evidence="2" type="ORF">NCTC12120_06665</name>
</gene>
<dbReference type="NCBIfam" id="NF033677">
    <property type="entry name" value="biofilm_BapA_N"/>
    <property type="match status" value="1"/>
</dbReference>
<accession>A0A2X3JC50</accession>
<proteinExistence type="predicted"/>
<dbReference type="EMBL" id="UAVU01000010">
    <property type="protein sequence ID" value="SQC93551.1"/>
    <property type="molecule type" value="Genomic_DNA"/>
</dbReference>
<evidence type="ECO:0000259" key="1">
    <source>
        <dbReference type="Pfam" id="PF22783"/>
    </source>
</evidence>
<dbReference type="AlphaFoldDB" id="A0A2X3JC50"/>
<evidence type="ECO:0000313" key="3">
    <source>
        <dbReference type="Proteomes" id="UP000251197"/>
    </source>
</evidence>
<sequence length="67" mass="7340">MAHYVRQGNDLLVYMKDGSVIRCNGYFMEEEGRAGHHSELVFDDGKELTHITFDEAGAAVGDAGPPN</sequence>
<dbReference type="Proteomes" id="UP000251197">
    <property type="component" value="Unassembled WGS sequence"/>
</dbReference>
<reference evidence="2 3" key="1">
    <citation type="submission" date="2018-06" db="EMBL/GenBank/DDBJ databases">
        <authorList>
            <consortium name="Pathogen Informatics"/>
            <person name="Doyle S."/>
        </authorList>
    </citation>
    <scope>NUCLEOTIDE SEQUENCE [LARGE SCALE GENOMIC DNA]</scope>
    <source>
        <strain evidence="2 3">NCTC12120</strain>
    </source>
</reference>
<dbReference type="InterPro" id="IPR048051">
    <property type="entry name" value="BapA-like_prefix-like"/>
</dbReference>